<evidence type="ECO:0000313" key="1">
    <source>
        <dbReference type="EMBL" id="CAB4165272.1"/>
    </source>
</evidence>
<reference evidence="1" key="1">
    <citation type="submission" date="2020-04" db="EMBL/GenBank/DDBJ databases">
        <authorList>
            <person name="Chiriac C."/>
            <person name="Salcher M."/>
            <person name="Ghai R."/>
            <person name="Kavagutti S V."/>
        </authorList>
    </citation>
    <scope>NUCLEOTIDE SEQUENCE</scope>
</reference>
<organism evidence="1">
    <name type="scientific">uncultured Caudovirales phage</name>
    <dbReference type="NCBI Taxonomy" id="2100421"/>
    <lineage>
        <taxon>Viruses</taxon>
        <taxon>Duplodnaviria</taxon>
        <taxon>Heunggongvirae</taxon>
        <taxon>Uroviricota</taxon>
        <taxon>Caudoviricetes</taxon>
        <taxon>Peduoviridae</taxon>
        <taxon>Maltschvirus</taxon>
        <taxon>Maltschvirus maltsch</taxon>
    </lineage>
</organism>
<sequence>MATLEETVNTLIEYAGDLDLAARFVQVDAQEVHEAIEGADADSADGVVLRLLAKYNPLAED</sequence>
<gene>
    <name evidence="1" type="ORF">UFOVP815_29</name>
</gene>
<proteinExistence type="predicted"/>
<accession>A0A6J5P2E4</accession>
<name>A0A6J5P2E4_9CAUD</name>
<protein>
    <submittedName>
        <fullName evidence="1">Uncharacterized protein</fullName>
    </submittedName>
</protein>
<dbReference type="EMBL" id="LR796769">
    <property type="protein sequence ID" value="CAB4165272.1"/>
    <property type="molecule type" value="Genomic_DNA"/>
</dbReference>